<comment type="similarity">
    <text evidence="2">Belongs to the relA/spoT family.</text>
</comment>
<dbReference type="NCBIfam" id="TIGR00691">
    <property type="entry name" value="spoT_relA"/>
    <property type="match status" value="1"/>
</dbReference>
<feature type="domain" description="HD" evidence="4">
    <location>
        <begin position="68"/>
        <end position="167"/>
    </location>
</feature>
<dbReference type="AlphaFoldDB" id="A0A846MQ06"/>
<reference evidence="6 7" key="1">
    <citation type="submission" date="2020-03" db="EMBL/GenBank/DDBJ databases">
        <title>Genomic Encyclopedia of Type Strains, Phase IV (KMG-IV): sequencing the most valuable type-strain genomes for metagenomic binning, comparative biology and taxonomic classification.</title>
        <authorList>
            <person name="Goeker M."/>
        </authorList>
    </citation>
    <scope>NUCLEOTIDE SEQUENCE [LARGE SCALE GENOMIC DNA]</scope>
    <source>
        <strain evidence="6 7">DSM 5718</strain>
    </source>
</reference>
<organism evidence="6 7">
    <name type="scientific">Thermonema lapsum</name>
    <dbReference type="NCBI Taxonomy" id="28195"/>
    <lineage>
        <taxon>Bacteria</taxon>
        <taxon>Pseudomonadati</taxon>
        <taxon>Bacteroidota</taxon>
        <taxon>Cytophagia</taxon>
        <taxon>Cytophagales</taxon>
        <taxon>Thermonemataceae</taxon>
        <taxon>Thermonema</taxon>
    </lineage>
</organism>
<dbReference type="InterPro" id="IPR045600">
    <property type="entry name" value="RelA/SpoT_AH_RIS"/>
</dbReference>
<dbReference type="InterPro" id="IPR045865">
    <property type="entry name" value="ACT-like_dom_sf"/>
</dbReference>
<dbReference type="EMBL" id="JAASRN010000001">
    <property type="protein sequence ID" value="NIK73535.1"/>
    <property type="molecule type" value="Genomic_DNA"/>
</dbReference>
<comment type="function">
    <text evidence="2">In eubacteria ppGpp (guanosine 3'-diphosphate 5'-diphosphate) is a mediator of the stringent response that coordinates a variety of cellular activities in response to changes in nutritional abundance.</text>
</comment>
<dbReference type="FunFam" id="1.10.3210.10:FF:000001">
    <property type="entry name" value="GTP pyrophosphokinase RelA"/>
    <property type="match status" value="1"/>
</dbReference>
<dbReference type="InterPro" id="IPR043519">
    <property type="entry name" value="NT_sf"/>
</dbReference>
<evidence type="ECO:0000256" key="1">
    <source>
        <dbReference type="ARBA" id="ARBA00025704"/>
    </source>
</evidence>
<dbReference type="PANTHER" id="PTHR21262">
    <property type="entry name" value="GUANOSINE-3',5'-BIS DIPHOSPHATE 3'-PYROPHOSPHOHYDROLASE"/>
    <property type="match status" value="1"/>
</dbReference>
<accession>A0A846MQ06</accession>
<feature type="domain" description="TGS" evidence="5">
    <location>
        <begin position="421"/>
        <end position="482"/>
    </location>
</feature>
<dbReference type="InterPro" id="IPR003607">
    <property type="entry name" value="HD/PDEase_dom"/>
</dbReference>
<keyword evidence="6" id="KW-0418">Kinase</keyword>
<dbReference type="Gene3D" id="3.10.20.30">
    <property type="match status" value="1"/>
</dbReference>
<dbReference type="Pfam" id="PF19296">
    <property type="entry name" value="RelA_AH_RIS"/>
    <property type="match status" value="1"/>
</dbReference>
<evidence type="ECO:0000313" key="6">
    <source>
        <dbReference type="EMBL" id="NIK73535.1"/>
    </source>
</evidence>
<dbReference type="Pfam" id="PF13291">
    <property type="entry name" value="ACT_4"/>
    <property type="match status" value="1"/>
</dbReference>
<evidence type="ECO:0000313" key="7">
    <source>
        <dbReference type="Proteomes" id="UP000537126"/>
    </source>
</evidence>
<proteinExistence type="inferred from homology"/>
<evidence type="ECO:0000256" key="3">
    <source>
        <dbReference type="SAM" id="MobiDB-lite"/>
    </source>
</evidence>
<dbReference type="Proteomes" id="UP000537126">
    <property type="component" value="Unassembled WGS sequence"/>
</dbReference>
<dbReference type="InterPro" id="IPR012675">
    <property type="entry name" value="Beta-grasp_dom_sf"/>
</dbReference>
<dbReference type="Gene3D" id="1.10.3210.10">
    <property type="entry name" value="Hypothetical protein af1432"/>
    <property type="match status" value="1"/>
</dbReference>
<feature type="compositionally biased region" description="Basic and acidic residues" evidence="3">
    <location>
        <begin position="592"/>
        <end position="601"/>
    </location>
</feature>
<dbReference type="SUPFAM" id="SSF55021">
    <property type="entry name" value="ACT-like"/>
    <property type="match status" value="1"/>
</dbReference>
<dbReference type="PROSITE" id="PS51831">
    <property type="entry name" value="HD"/>
    <property type="match status" value="1"/>
</dbReference>
<dbReference type="SUPFAM" id="SSF81301">
    <property type="entry name" value="Nucleotidyltransferase"/>
    <property type="match status" value="1"/>
</dbReference>
<evidence type="ECO:0000259" key="4">
    <source>
        <dbReference type="PROSITE" id="PS51831"/>
    </source>
</evidence>
<dbReference type="Gene3D" id="3.30.70.260">
    <property type="match status" value="1"/>
</dbReference>
<dbReference type="InterPro" id="IPR002912">
    <property type="entry name" value="ACT_dom"/>
</dbReference>
<dbReference type="EC" id="2.7.6.5" evidence="6"/>
<feature type="region of interest" description="Disordered" evidence="3">
    <location>
        <begin position="586"/>
        <end position="605"/>
    </location>
</feature>
<dbReference type="GO" id="GO:0008728">
    <property type="term" value="F:GTP diphosphokinase activity"/>
    <property type="evidence" value="ECO:0007669"/>
    <property type="project" value="UniProtKB-EC"/>
</dbReference>
<dbReference type="SMART" id="SM00954">
    <property type="entry name" value="RelA_SpoT"/>
    <property type="match status" value="1"/>
</dbReference>
<dbReference type="GO" id="GO:0016301">
    <property type="term" value="F:kinase activity"/>
    <property type="evidence" value="ECO:0007669"/>
    <property type="project" value="UniProtKB-KW"/>
</dbReference>
<dbReference type="InterPro" id="IPR007685">
    <property type="entry name" value="RelA_SpoT"/>
</dbReference>
<dbReference type="InterPro" id="IPR004095">
    <property type="entry name" value="TGS"/>
</dbReference>
<dbReference type="Pfam" id="PF02824">
    <property type="entry name" value="TGS"/>
    <property type="match status" value="1"/>
</dbReference>
<dbReference type="InterPro" id="IPR033655">
    <property type="entry name" value="TGS_RelA/SpoT"/>
</dbReference>
<keyword evidence="7" id="KW-1185">Reference proteome</keyword>
<dbReference type="Gene3D" id="3.30.460.10">
    <property type="entry name" value="Beta Polymerase, domain 2"/>
    <property type="match status" value="1"/>
</dbReference>
<dbReference type="CDD" id="cd04876">
    <property type="entry name" value="ACT_RelA-SpoT"/>
    <property type="match status" value="1"/>
</dbReference>
<dbReference type="SMART" id="SM00471">
    <property type="entry name" value="HDc"/>
    <property type="match status" value="1"/>
</dbReference>
<dbReference type="PANTHER" id="PTHR21262:SF31">
    <property type="entry name" value="GTP PYROPHOSPHOKINASE"/>
    <property type="match status" value="1"/>
</dbReference>
<dbReference type="FunFam" id="3.10.20.30:FF:000002">
    <property type="entry name" value="GTP pyrophosphokinase (RelA/SpoT)"/>
    <property type="match status" value="1"/>
</dbReference>
<dbReference type="CDD" id="cd05399">
    <property type="entry name" value="NT_Rel-Spo_like"/>
    <property type="match status" value="1"/>
</dbReference>
<protein>
    <submittedName>
        <fullName evidence="6">GTP pyrophosphokinase</fullName>
        <ecNumber evidence="6">2.7.6.5</ecNumber>
    </submittedName>
</protein>
<dbReference type="CDD" id="cd00077">
    <property type="entry name" value="HDc"/>
    <property type="match status" value="1"/>
</dbReference>
<keyword evidence="6" id="KW-0808">Transferase</keyword>
<sequence length="758" mass="86617">MKPIETDKPNLNGIDEEAERREILKRYRKLMRTAKPYLKEGDAALIKKAFKMAAEAHKDMRRKSGEPYIFHPLAVAQICVEEMGLGATSIAAALLHDVVEDTDTTLEDIEREFGGKIARIIDGLTKITDVEDSVTSSQAENFKKIILTLAEDVRVILIKIADRLHNMRTLESMAKHKQLKIASETIYIYAPLAHRLGLYSIKSELEDLYLRYTAPSVYNEIVEKIEQTKASREKFIRDFIRPIRKALKEEGYKFEIKGRMKSVYSIYQKMQKQKIPFEQVYDLFAIRIILDDIPPQQEKAACWKVYSIVTDFYLPNPDRLRDWISTPRANGYESLHTTVMSRTGQWVEVQIRTRRMDDIAERGYAAHWRYKESGVQMKKGGKQSLETGLEMWLNRVRELLEKNGTGAIEFIDDFRSNFFSDEIYVFTPKGDLKVLPQGATALDFAFEIHTEIGKTCIGAKVNNKLVTINHELKNGDQVEILTSAKQKPSIDWLSFVKTSKAKHKIKEALREEKRAFMKLGREMVNKKLQQWGVPCNDRTYEQIRAFFNEKTAADLFYRIGSGELPITELKRFKEILETKGARKGQVQQIPAVKKEDKESEAQAKPQLPSDTILIGDDYMHLSYTLAKCCNPIPGDEIFGFMTVNEGIKIHRTTCPNATELLSKHGNRVIKATWASVAEQSFLVGLYIKGTDRVGIVNDVSKVISNDLKVNMRSIAIDTSDTLFEGTCTVMVANTEALKDLIERLKTIPGVEEVKRLDY</sequence>
<dbReference type="RefSeq" id="WP_166918762.1">
    <property type="nucleotide sequence ID" value="NZ_JAASRN010000001.1"/>
</dbReference>
<comment type="pathway">
    <text evidence="1">Purine metabolism.</text>
</comment>
<comment type="caution">
    <text evidence="6">The sequence shown here is derived from an EMBL/GenBank/DDBJ whole genome shotgun (WGS) entry which is preliminary data.</text>
</comment>
<dbReference type="GO" id="GO:0015969">
    <property type="term" value="P:guanosine tetraphosphate metabolic process"/>
    <property type="evidence" value="ECO:0007669"/>
    <property type="project" value="InterPro"/>
</dbReference>
<dbReference type="SUPFAM" id="SSF81271">
    <property type="entry name" value="TGS-like"/>
    <property type="match status" value="1"/>
</dbReference>
<dbReference type="InterPro" id="IPR006674">
    <property type="entry name" value="HD_domain"/>
</dbReference>
<name>A0A846MQ06_9BACT</name>
<evidence type="ECO:0000259" key="5">
    <source>
        <dbReference type="PROSITE" id="PS51880"/>
    </source>
</evidence>
<dbReference type="Pfam" id="PF13328">
    <property type="entry name" value="HD_4"/>
    <property type="match status" value="1"/>
</dbReference>
<evidence type="ECO:0000256" key="2">
    <source>
        <dbReference type="RuleBase" id="RU003847"/>
    </source>
</evidence>
<dbReference type="Pfam" id="PF04607">
    <property type="entry name" value="RelA_SpoT"/>
    <property type="match status" value="1"/>
</dbReference>
<dbReference type="GO" id="GO:0005886">
    <property type="term" value="C:plasma membrane"/>
    <property type="evidence" value="ECO:0007669"/>
    <property type="project" value="TreeGrafter"/>
</dbReference>
<dbReference type="SUPFAM" id="SSF109604">
    <property type="entry name" value="HD-domain/PDEase-like"/>
    <property type="match status" value="1"/>
</dbReference>
<gene>
    <name evidence="6" type="ORF">FHS56_001021</name>
</gene>
<dbReference type="PROSITE" id="PS51880">
    <property type="entry name" value="TGS"/>
    <property type="match status" value="1"/>
</dbReference>
<dbReference type="InterPro" id="IPR004811">
    <property type="entry name" value="RelA/Spo_fam"/>
</dbReference>
<dbReference type="InterPro" id="IPR012676">
    <property type="entry name" value="TGS-like"/>
</dbReference>
<dbReference type="CDD" id="cd01668">
    <property type="entry name" value="TGS_RSH"/>
    <property type="match status" value="1"/>
</dbReference>